<evidence type="ECO:0000256" key="3">
    <source>
        <dbReference type="SAM" id="Coils"/>
    </source>
</evidence>
<dbReference type="Pfam" id="PF25917">
    <property type="entry name" value="BSH_RND"/>
    <property type="match status" value="1"/>
</dbReference>
<feature type="coiled-coil region" evidence="3">
    <location>
        <begin position="131"/>
        <end position="158"/>
    </location>
</feature>
<sequence>MSYGGAAVVALVVIGALNHTAPTGPVSVLGVQTSIVPNVSGTVVEVAVEPNQKVNEGDLLFRIDPEFYLLEVARLEASLEAARSAADQLTTDLAAAEADIASLTAQLVFGQQRRDDIVQLEERGASTTFKLQEAVATIEQLTASIRAAEARKAGLERRIAAQIDGEDVAVVEAEQALAQAEWNLKQTEVFAPGDGIVSAVTLRPGNRATTFQGALTFIDPTNHALVASLPQSSRSNVGLGDEIRVALRTQPGSEITGTISGFPPALSEGALDLRSGLPSMRELVGITSFPVLIELPGDVPLETLQFGASGTALVMTDKAGPISPLAEILFWVTQKLNYL</sequence>
<feature type="domain" description="Multidrug resistance protein MdtA-like barrel-sandwich hybrid" evidence="4">
    <location>
        <begin position="33"/>
        <end position="212"/>
    </location>
</feature>
<dbReference type="PANTHER" id="PTHR32347:SF23">
    <property type="entry name" value="BLL5650 PROTEIN"/>
    <property type="match status" value="1"/>
</dbReference>
<feature type="coiled-coil region" evidence="3">
    <location>
        <begin position="72"/>
        <end position="106"/>
    </location>
</feature>
<reference evidence="6" key="1">
    <citation type="submission" date="2017-05" db="EMBL/GenBank/DDBJ databases">
        <authorList>
            <person name="Rodrigo-Torres L."/>
            <person name="Arahal R. D."/>
            <person name="Lucena T."/>
        </authorList>
    </citation>
    <scope>NUCLEOTIDE SEQUENCE [LARGE SCALE GENOMIC DNA]</scope>
    <source>
        <strain evidence="6">CECT 8715</strain>
    </source>
</reference>
<dbReference type="InterPro" id="IPR058625">
    <property type="entry name" value="MdtA-like_BSH"/>
</dbReference>
<dbReference type="RefSeq" id="WP_176432497.1">
    <property type="nucleotide sequence ID" value="NZ_JBHTJJ010000006.1"/>
</dbReference>
<comment type="subcellular location">
    <subcellularLocation>
        <location evidence="1">Cell envelope</location>
    </subcellularLocation>
</comment>
<name>A0A238KU98_9RHOB</name>
<evidence type="ECO:0000313" key="5">
    <source>
        <dbReference type="EMBL" id="SMX46210.1"/>
    </source>
</evidence>
<dbReference type="PANTHER" id="PTHR32347">
    <property type="entry name" value="EFFLUX SYSTEM COMPONENT YKNX-RELATED"/>
    <property type="match status" value="1"/>
</dbReference>
<dbReference type="SUPFAM" id="SSF111369">
    <property type="entry name" value="HlyD-like secretion proteins"/>
    <property type="match status" value="2"/>
</dbReference>
<gene>
    <name evidence="5" type="primary">yibH_3</name>
    <name evidence="5" type="ORF">RUA8715_02897</name>
</gene>
<evidence type="ECO:0000259" key="4">
    <source>
        <dbReference type="Pfam" id="PF25917"/>
    </source>
</evidence>
<dbReference type="Gene3D" id="2.40.50.100">
    <property type="match status" value="2"/>
</dbReference>
<accession>A0A238KU98</accession>
<organism evidence="5 6">
    <name type="scientific">Ruegeria arenilitoris</name>
    <dbReference type="NCBI Taxonomy" id="1173585"/>
    <lineage>
        <taxon>Bacteria</taxon>
        <taxon>Pseudomonadati</taxon>
        <taxon>Pseudomonadota</taxon>
        <taxon>Alphaproteobacteria</taxon>
        <taxon>Rhodobacterales</taxon>
        <taxon>Roseobacteraceae</taxon>
        <taxon>Ruegeria</taxon>
    </lineage>
</organism>
<dbReference type="Gene3D" id="1.10.287.470">
    <property type="entry name" value="Helix hairpin bin"/>
    <property type="match status" value="2"/>
</dbReference>
<protein>
    <submittedName>
        <fullName evidence="5">Inner membrane protein YibH</fullName>
    </submittedName>
</protein>
<keyword evidence="2 3" id="KW-0175">Coiled coil</keyword>
<dbReference type="Gene3D" id="2.40.30.170">
    <property type="match status" value="1"/>
</dbReference>
<proteinExistence type="predicted"/>
<dbReference type="Proteomes" id="UP000202485">
    <property type="component" value="Unassembled WGS sequence"/>
</dbReference>
<keyword evidence="6" id="KW-1185">Reference proteome</keyword>
<dbReference type="EMBL" id="FXYG01000003">
    <property type="protein sequence ID" value="SMX46210.1"/>
    <property type="molecule type" value="Genomic_DNA"/>
</dbReference>
<evidence type="ECO:0000313" key="6">
    <source>
        <dbReference type="Proteomes" id="UP000202485"/>
    </source>
</evidence>
<dbReference type="InterPro" id="IPR050465">
    <property type="entry name" value="UPF0194_transport"/>
</dbReference>
<evidence type="ECO:0000256" key="2">
    <source>
        <dbReference type="ARBA" id="ARBA00023054"/>
    </source>
</evidence>
<dbReference type="GO" id="GO:0030313">
    <property type="term" value="C:cell envelope"/>
    <property type="evidence" value="ECO:0007669"/>
    <property type="project" value="UniProtKB-SubCell"/>
</dbReference>
<evidence type="ECO:0000256" key="1">
    <source>
        <dbReference type="ARBA" id="ARBA00004196"/>
    </source>
</evidence>
<dbReference type="AlphaFoldDB" id="A0A238KU98"/>